<keyword evidence="1" id="KW-0732">Signal</keyword>
<dbReference type="SMART" id="SM00034">
    <property type="entry name" value="CLECT"/>
    <property type="match status" value="2"/>
</dbReference>
<evidence type="ECO:0000313" key="4">
    <source>
        <dbReference type="WBParaSite" id="MBELARI_LOCUS20661"/>
    </source>
</evidence>
<evidence type="ECO:0000256" key="1">
    <source>
        <dbReference type="SAM" id="SignalP"/>
    </source>
</evidence>
<feature type="chain" id="PRO_5042170522" evidence="1">
    <location>
        <begin position="21"/>
        <end position="306"/>
    </location>
</feature>
<dbReference type="WBParaSite" id="MBELARI_LOCUS20661">
    <property type="protein sequence ID" value="MBELARI_LOCUS20661"/>
    <property type="gene ID" value="MBELARI_LOCUS20661"/>
</dbReference>
<evidence type="ECO:0000259" key="2">
    <source>
        <dbReference type="PROSITE" id="PS50041"/>
    </source>
</evidence>
<dbReference type="Gene3D" id="3.10.100.10">
    <property type="entry name" value="Mannose-Binding Protein A, subunit A"/>
    <property type="match status" value="2"/>
</dbReference>
<sequence length="306" mass="34482">MKSYIVGLLFIYCFAVWANGECPQGSTQLGTEPVCIYAFGKMASYLDALWTCNSLNGTTVLIKSAFDNTAIIALANQYFNDNPYIGVQKSSDGTWFYADRTNLTYQHWAPGEPRNTSGNYQCAVLDPGSGGWRAVDCVTPRPYFCSSPLPIPPTTPPPTTQPRPRCDSEWEYFQSYCYYLHDYNGYVYSFNSAESHCADMNAHLASIHSTDEDDFVYNLVPWMSHSSCETVYAWVGLYGSGKRGDGEWTDGTPVDYSIGSSTIWGDWGIPKQKDGSNYCSSLRYDYYSTWLSHNFGRFVCKKRSIY</sequence>
<dbReference type="InterPro" id="IPR016187">
    <property type="entry name" value="CTDL_fold"/>
</dbReference>
<protein>
    <submittedName>
        <fullName evidence="4">C-type lectin domain-containing protein</fullName>
    </submittedName>
</protein>
<reference evidence="4" key="1">
    <citation type="submission" date="2024-02" db="UniProtKB">
        <authorList>
            <consortium name="WormBaseParasite"/>
        </authorList>
    </citation>
    <scope>IDENTIFICATION</scope>
</reference>
<accession>A0AAF3J7A3</accession>
<evidence type="ECO:0000313" key="3">
    <source>
        <dbReference type="Proteomes" id="UP000887575"/>
    </source>
</evidence>
<feature type="domain" description="C-type lectin" evidence="2">
    <location>
        <begin position="173"/>
        <end position="301"/>
    </location>
</feature>
<proteinExistence type="predicted"/>
<dbReference type="InterPro" id="IPR050111">
    <property type="entry name" value="C-type_lectin/snaclec_domain"/>
</dbReference>
<dbReference type="InterPro" id="IPR001304">
    <property type="entry name" value="C-type_lectin-like"/>
</dbReference>
<dbReference type="InterPro" id="IPR016186">
    <property type="entry name" value="C-type_lectin-like/link_sf"/>
</dbReference>
<dbReference type="SUPFAM" id="SSF56436">
    <property type="entry name" value="C-type lectin-like"/>
    <property type="match status" value="2"/>
</dbReference>
<dbReference type="PANTHER" id="PTHR22803">
    <property type="entry name" value="MANNOSE, PHOSPHOLIPASE, LECTIN RECEPTOR RELATED"/>
    <property type="match status" value="1"/>
</dbReference>
<feature type="domain" description="C-type lectin" evidence="2">
    <location>
        <begin position="31"/>
        <end position="146"/>
    </location>
</feature>
<name>A0AAF3J7A3_9BILA</name>
<dbReference type="PROSITE" id="PS50041">
    <property type="entry name" value="C_TYPE_LECTIN_2"/>
    <property type="match status" value="2"/>
</dbReference>
<keyword evidence="3" id="KW-1185">Reference proteome</keyword>
<feature type="signal peptide" evidence="1">
    <location>
        <begin position="1"/>
        <end position="20"/>
    </location>
</feature>
<dbReference type="Pfam" id="PF00059">
    <property type="entry name" value="Lectin_C"/>
    <property type="match status" value="2"/>
</dbReference>
<dbReference type="Proteomes" id="UP000887575">
    <property type="component" value="Unassembled WGS sequence"/>
</dbReference>
<dbReference type="AlphaFoldDB" id="A0AAF3J7A3"/>
<organism evidence="3 4">
    <name type="scientific">Mesorhabditis belari</name>
    <dbReference type="NCBI Taxonomy" id="2138241"/>
    <lineage>
        <taxon>Eukaryota</taxon>
        <taxon>Metazoa</taxon>
        <taxon>Ecdysozoa</taxon>
        <taxon>Nematoda</taxon>
        <taxon>Chromadorea</taxon>
        <taxon>Rhabditida</taxon>
        <taxon>Rhabditina</taxon>
        <taxon>Rhabditomorpha</taxon>
        <taxon>Rhabditoidea</taxon>
        <taxon>Rhabditidae</taxon>
        <taxon>Mesorhabditinae</taxon>
        <taxon>Mesorhabditis</taxon>
    </lineage>
</organism>